<dbReference type="RefSeq" id="WP_266740937.1">
    <property type="nucleotide sequence ID" value="NZ_CP109135.1"/>
</dbReference>
<dbReference type="EMBL" id="CP109135">
    <property type="protein sequence ID" value="WSD18585.1"/>
    <property type="molecule type" value="Genomic_DNA"/>
</dbReference>
<proteinExistence type="predicted"/>
<reference evidence="1 2" key="1">
    <citation type="submission" date="2022-10" db="EMBL/GenBank/DDBJ databases">
        <title>The complete genomes of actinobacterial strains from the NBC collection.</title>
        <authorList>
            <person name="Joergensen T.S."/>
            <person name="Alvarez Arevalo M."/>
            <person name="Sterndorff E.B."/>
            <person name="Faurdal D."/>
            <person name="Vuksanovic O."/>
            <person name="Mourched A.-S."/>
            <person name="Charusanti P."/>
            <person name="Shaw S."/>
            <person name="Blin K."/>
            <person name="Weber T."/>
        </authorList>
    </citation>
    <scope>NUCLEOTIDE SEQUENCE [LARGE SCALE GENOMIC DNA]</scope>
    <source>
        <strain evidence="1 2">NBC 01752</strain>
    </source>
</reference>
<evidence type="ECO:0000313" key="1">
    <source>
        <dbReference type="EMBL" id="WSD18585.1"/>
    </source>
</evidence>
<gene>
    <name evidence="1" type="ORF">OHB35_38110</name>
</gene>
<protein>
    <recommendedName>
        <fullName evidence="3">PRC-barrel domain-containing protein</fullName>
    </recommendedName>
</protein>
<evidence type="ECO:0000313" key="2">
    <source>
        <dbReference type="Proteomes" id="UP001340816"/>
    </source>
</evidence>
<evidence type="ECO:0008006" key="3">
    <source>
        <dbReference type="Google" id="ProtNLM"/>
    </source>
</evidence>
<sequence length="62" mass="6674">MRDGKAWVGDEIFDEDTQRAGIVTDVSGGRYLLRPTAGGGPEWVSINSDRLTVTVPLDQAAL</sequence>
<keyword evidence="2" id="KW-1185">Reference proteome</keyword>
<accession>A0ABZ1HIZ2</accession>
<name>A0ABZ1HIZ2_STRPH</name>
<dbReference type="Proteomes" id="UP001340816">
    <property type="component" value="Chromosome"/>
</dbReference>
<organism evidence="1 2">
    <name type="scientific">Streptomyces phaeochromogenes</name>
    <dbReference type="NCBI Taxonomy" id="1923"/>
    <lineage>
        <taxon>Bacteria</taxon>
        <taxon>Bacillati</taxon>
        <taxon>Actinomycetota</taxon>
        <taxon>Actinomycetes</taxon>
        <taxon>Kitasatosporales</taxon>
        <taxon>Streptomycetaceae</taxon>
        <taxon>Streptomyces</taxon>
        <taxon>Streptomyces phaeochromogenes group</taxon>
    </lineage>
</organism>